<dbReference type="SUPFAM" id="SSF50494">
    <property type="entry name" value="Trypsin-like serine proteases"/>
    <property type="match status" value="1"/>
</dbReference>
<dbReference type="Pfam" id="PF13180">
    <property type="entry name" value="PDZ_2"/>
    <property type="match status" value="1"/>
</dbReference>
<comment type="similarity">
    <text evidence="1">Belongs to the peptidase S1C family.</text>
</comment>
<evidence type="ECO:0000256" key="1">
    <source>
        <dbReference type="ARBA" id="ARBA00010541"/>
    </source>
</evidence>
<gene>
    <name evidence="5" type="ORF">LRS13_19580</name>
</gene>
<reference evidence="6" key="1">
    <citation type="submission" date="2021-11" db="EMBL/GenBank/DDBJ databases">
        <title>Cultivation dependent microbiological survey of springs from the worlds oldest radium mine currently devoted to the extraction of radon-saturated water.</title>
        <authorList>
            <person name="Kapinusova G."/>
            <person name="Smrhova T."/>
            <person name="Strejcek M."/>
            <person name="Suman J."/>
            <person name="Jani K."/>
            <person name="Pajer P."/>
            <person name="Uhlik O."/>
        </authorList>
    </citation>
    <scope>NUCLEOTIDE SEQUENCE [LARGE SCALE GENOMIC DNA]</scope>
    <source>
        <strain evidence="6">J379</strain>
    </source>
</reference>
<dbReference type="InterPro" id="IPR009003">
    <property type="entry name" value="Peptidase_S1_PA"/>
</dbReference>
<feature type="domain" description="PDZ" evidence="4">
    <location>
        <begin position="290"/>
        <end position="380"/>
    </location>
</feature>
<dbReference type="SMART" id="SM00228">
    <property type="entry name" value="PDZ"/>
    <property type="match status" value="1"/>
</dbReference>
<keyword evidence="6" id="KW-1185">Reference proteome</keyword>
<evidence type="ECO:0000259" key="4">
    <source>
        <dbReference type="PROSITE" id="PS50106"/>
    </source>
</evidence>
<evidence type="ECO:0000256" key="2">
    <source>
        <dbReference type="ARBA" id="ARBA00022670"/>
    </source>
</evidence>
<evidence type="ECO:0000256" key="3">
    <source>
        <dbReference type="ARBA" id="ARBA00022801"/>
    </source>
</evidence>
<keyword evidence="3" id="KW-0378">Hydrolase</keyword>
<keyword evidence="2" id="KW-0645">Protease</keyword>
<dbReference type="InterPro" id="IPR001940">
    <property type="entry name" value="Peptidase_S1C"/>
</dbReference>
<dbReference type="Gene3D" id="2.30.42.10">
    <property type="match status" value="1"/>
</dbReference>
<evidence type="ECO:0000313" key="6">
    <source>
        <dbReference type="Proteomes" id="UP001058860"/>
    </source>
</evidence>
<name>A0ABY5PDV6_9ACTN</name>
<proteinExistence type="inferred from homology"/>
<accession>A0ABY5PDV6</accession>
<dbReference type="InterPro" id="IPR001478">
    <property type="entry name" value="PDZ"/>
</dbReference>
<protein>
    <submittedName>
        <fullName evidence="5">Trypsin-like peptidase domain-containing protein</fullName>
    </submittedName>
</protein>
<dbReference type="PANTHER" id="PTHR43343:SF3">
    <property type="entry name" value="PROTEASE DO-LIKE 8, CHLOROPLASTIC"/>
    <property type="match status" value="1"/>
</dbReference>
<dbReference type="PROSITE" id="PS50106">
    <property type="entry name" value="PDZ"/>
    <property type="match status" value="1"/>
</dbReference>
<dbReference type="PRINTS" id="PR00834">
    <property type="entry name" value="PROTEASES2C"/>
</dbReference>
<dbReference type="SUPFAM" id="SSF50156">
    <property type="entry name" value="PDZ domain-like"/>
    <property type="match status" value="1"/>
</dbReference>
<evidence type="ECO:0000313" key="5">
    <source>
        <dbReference type="EMBL" id="UUY02866.1"/>
    </source>
</evidence>
<dbReference type="PANTHER" id="PTHR43343">
    <property type="entry name" value="PEPTIDASE S12"/>
    <property type="match status" value="1"/>
</dbReference>
<dbReference type="Proteomes" id="UP001058860">
    <property type="component" value="Chromosome"/>
</dbReference>
<organism evidence="5 6">
    <name type="scientific">Svornostia abyssi</name>
    <dbReference type="NCBI Taxonomy" id="2898438"/>
    <lineage>
        <taxon>Bacteria</taxon>
        <taxon>Bacillati</taxon>
        <taxon>Actinomycetota</taxon>
        <taxon>Thermoleophilia</taxon>
        <taxon>Solirubrobacterales</taxon>
        <taxon>Baekduiaceae</taxon>
        <taxon>Svornostia</taxon>
    </lineage>
</organism>
<dbReference type="InterPro" id="IPR051201">
    <property type="entry name" value="Chloro_Bact_Ser_Proteases"/>
</dbReference>
<sequence length="399" mass="41335">MRELLRSPFVAALLGGLVVAAALIGYDQIRGPETSTVVEQAPLRSGAPASTSAASTAGGQRLGLTPREIYERDAPGVVLIRAQVVQRSQSPFDLFGPEQQDESTGTGFVIDDDGTILTNAHVVEGAVQVSVQFEDDRLVDGRVIGKDLSTDLALVRVDAKEAKLVPLRLGVSKDVKVGDPTVAIGNPFGLERTLTTGVVSALQREIKGLDDFTIENVIQTDAPINPGNSGGPLIDAAGSVIGVNSQIQTGQGGTGSVGIGFAVPIDTAKEVIPQLKAKGRVDRAWIGLTTVTVSPSIAKLGLDAERGALVQTVEPGSPAERAKMRGGDVQAQVGQTPVLLGGDVIVDIAGNKITSTEDVARAVSSRKPGEKVTVTVVRDGSRVPVTVTLSQRPSVVTQG</sequence>
<dbReference type="EMBL" id="CP088295">
    <property type="protein sequence ID" value="UUY02866.1"/>
    <property type="molecule type" value="Genomic_DNA"/>
</dbReference>
<dbReference type="InterPro" id="IPR036034">
    <property type="entry name" value="PDZ_sf"/>
</dbReference>
<dbReference type="RefSeq" id="WP_353863388.1">
    <property type="nucleotide sequence ID" value="NZ_CP088295.1"/>
</dbReference>
<dbReference type="Gene3D" id="2.40.10.10">
    <property type="entry name" value="Trypsin-like serine proteases"/>
    <property type="match status" value="2"/>
</dbReference>
<dbReference type="InterPro" id="IPR043504">
    <property type="entry name" value="Peptidase_S1_PA_chymotrypsin"/>
</dbReference>
<dbReference type="Pfam" id="PF13365">
    <property type="entry name" value="Trypsin_2"/>
    <property type="match status" value="1"/>
</dbReference>